<dbReference type="EMBL" id="JASWER010000003">
    <property type="protein sequence ID" value="MDL5376351.1"/>
    <property type="molecule type" value="Genomic_DNA"/>
</dbReference>
<dbReference type="InterPro" id="IPR050194">
    <property type="entry name" value="Glycosyltransferase_grp1"/>
</dbReference>
<evidence type="ECO:0000259" key="1">
    <source>
        <dbReference type="Pfam" id="PF00534"/>
    </source>
</evidence>
<dbReference type="CDD" id="cd03811">
    <property type="entry name" value="GT4_GT28_WabH-like"/>
    <property type="match status" value="1"/>
</dbReference>
<accession>A0ABT7MMD3</accession>
<dbReference type="PANTHER" id="PTHR45947:SF15">
    <property type="entry name" value="TEICHURONIC ACID BIOSYNTHESIS GLYCOSYLTRANSFERASE TUAC-RELATED"/>
    <property type="match status" value="1"/>
</dbReference>
<keyword evidence="3" id="KW-0808">Transferase</keyword>
<gene>
    <name evidence="3" type="ORF">QR695_04960</name>
</gene>
<evidence type="ECO:0000259" key="2">
    <source>
        <dbReference type="Pfam" id="PF13439"/>
    </source>
</evidence>
<feature type="domain" description="Glycosyl transferase family 1" evidence="1">
    <location>
        <begin position="170"/>
        <end position="322"/>
    </location>
</feature>
<feature type="domain" description="Glycosyltransferase subfamily 4-like N-terminal" evidence="2">
    <location>
        <begin position="13"/>
        <end position="140"/>
    </location>
</feature>
<name>A0ABT7MMD3_9BACL</name>
<keyword evidence="4" id="KW-1185">Reference proteome</keyword>
<protein>
    <submittedName>
        <fullName evidence="3">Glycosyltransferase</fullName>
        <ecNumber evidence="3">2.4.-.-</ecNumber>
    </submittedName>
</protein>
<sequence>MKVLHVLQSNRISGAENVVGDICMMLVDEYEMAYCSPEGPIRKALEDRKVKFKAMKSLNFFELNRVLKEYKPDLIHAHDVQATVLSVICSFNKIPVISHLHGNMEDMRKIGLKSFLYMLANKRTKKIVTVSEGCLDDYVFKNEISRKTILLKNIIYKERINGLINKDPKEYDFDFVYVGRLSYQKNPERIAEVASKILKICKNAKFGVIGNGEFKKNMEIIFERHNVEDRVIFTGSLEYPYKALGQSKCLLMCSRFEGTPIAALEAMVLGVPIVSTPADGMNNLVENGVTGYLAEKDEVLIEKVVNLITCTKQQKEMSNNSKIKVNNLMNENQYKQTVMNLYREIFK</sequence>
<dbReference type="Proteomes" id="UP001230807">
    <property type="component" value="Unassembled WGS sequence"/>
</dbReference>
<proteinExistence type="predicted"/>
<dbReference type="SUPFAM" id="SSF53756">
    <property type="entry name" value="UDP-Glycosyltransferase/glycogen phosphorylase"/>
    <property type="match status" value="1"/>
</dbReference>
<keyword evidence="3" id="KW-0328">Glycosyltransferase</keyword>
<dbReference type="Pfam" id="PF00534">
    <property type="entry name" value="Glycos_transf_1"/>
    <property type="match status" value="1"/>
</dbReference>
<reference evidence="3 4" key="1">
    <citation type="submission" date="2023-06" db="EMBL/GenBank/DDBJ databases">
        <title>Influencing factors and mechanism of Cr(VI) reduction by facultative anaerobic Exiguobacterium sp. PY14.</title>
        <authorList>
            <person name="Zou L."/>
        </authorList>
    </citation>
    <scope>NUCLEOTIDE SEQUENCE [LARGE SCALE GENOMIC DNA]</scope>
    <source>
        <strain evidence="3 4">PY14</strain>
    </source>
</reference>
<organism evidence="3 4">
    <name type="scientific">Exiguobacterium mexicanum</name>
    <dbReference type="NCBI Taxonomy" id="340146"/>
    <lineage>
        <taxon>Bacteria</taxon>
        <taxon>Bacillati</taxon>
        <taxon>Bacillota</taxon>
        <taxon>Bacilli</taxon>
        <taxon>Bacillales</taxon>
        <taxon>Bacillales Family XII. Incertae Sedis</taxon>
        <taxon>Exiguobacterium</taxon>
    </lineage>
</organism>
<dbReference type="RefSeq" id="WP_286038241.1">
    <property type="nucleotide sequence ID" value="NZ_CP183077.1"/>
</dbReference>
<evidence type="ECO:0000313" key="4">
    <source>
        <dbReference type="Proteomes" id="UP001230807"/>
    </source>
</evidence>
<dbReference type="Gene3D" id="3.40.50.2000">
    <property type="entry name" value="Glycogen Phosphorylase B"/>
    <property type="match status" value="2"/>
</dbReference>
<comment type="caution">
    <text evidence="3">The sequence shown here is derived from an EMBL/GenBank/DDBJ whole genome shotgun (WGS) entry which is preliminary data.</text>
</comment>
<dbReference type="InterPro" id="IPR028098">
    <property type="entry name" value="Glyco_trans_4-like_N"/>
</dbReference>
<evidence type="ECO:0000313" key="3">
    <source>
        <dbReference type="EMBL" id="MDL5376351.1"/>
    </source>
</evidence>
<dbReference type="GO" id="GO:0016757">
    <property type="term" value="F:glycosyltransferase activity"/>
    <property type="evidence" value="ECO:0007669"/>
    <property type="project" value="UniProtKB-KW"/>
</dbReference>
<dbReference type="PANTHER" id="PTHR45947">
    <property type="entry name" value="SULFOQUINOVOSYL TRANSFERASE SQD2"/>
    <property type="match status" value="1"/>
</dbReference>
<dbReference type="InterPro" id="IPR001296">
    <property type="entry name" value="Glyco_trans_1"/>
</dbReference>
<dbReference type="Pfam" id="PF13439">
    <property type="entry name" value="Glyco_transf_4"/>
    <property type="match status" value="1"/>
</dbReference>
<dbReference type="EC" id="2.4.-.-" evidence="3"/>